<dbReference type="STRING" id="880724.Metig_0506"/>
<evidence type="ECO:0000313" key="3">
    <source>
        <dbReference type="Proteomes" id="UP000009227"/>
    </source>
</evidence>
<dbReference type="Proteomes" id="UP000009227">
    <property type="component" value="Chromosome"/>
</dbReference>
<evidence type="ECO:0000313" key="2">
    <source>
        <dbReference type="EMBL" id="AEF96062.1"/>
    </source>
</evidence>
<reference evidence="2 3" key="1">
    <citation type="submission" date="2011-05" db="EMBL/GenBank/DDBJ databases">
        <title>Complete sequence of Methanotorris igneus Kol 5.</title>
        <authorList>
            <consortium name="US DOE Joint Genome Institute"/>
            <person name="Lucas S."/>
            <person name="Han J."/>
            <person name="Lapidus A."/>
            <person name="Cheng J.-F."/>
            <person name="Goodwin L."/>
            <person name="Pitluck S."/>
            <person name="Peters L."/>
            <person name="Mikhailova N."/>
            <person name="Chertkov O."/>
            <person name="Han C."/>
            <person name="Tapia R."/>
            <person name="Land M."/>
            <person name="Hauser L."/>
            <person name="Kyrpides N."/>
            <person name="Ivanova N."/>
            <person name="Pagani I."/>
            <person name="Sieprawska-Lupa M."/>
            <person name="Whitman W."/>
            <person name="Woyke T."/>
        </authorList>
    </citation>
    <scope>NUCLEOTIDE SEQUENCE [LARGE SCALE GENOMIC DNA]</scope>
    <source>
        <strain evidence="3">DSM 5666 / JCM 11834 / Kol 5</strain>
    </source>
</reference>
<evidence type="ECO:0000256" key="1">
    <source>
        <dbReference type="SAM" id="MobiDB-lite"/>
    </source>
</evidence>
<feature type="region of interest" description="Disordered" evidence="1">
    <location>
        <begin position="1"/>
        <end position="49"/>
    </location>
</feature>
<accession>F6BBQ3</accession>
<dbReference type="EMBL" id="CP002737">
    <property type="protein sequence ID" value="AEF96062.1"/>
    <property type="molecule type" value="Genomic_DNA"/>
</dbReference>
<gene>
    <name evidence="2" type="ordered locus">Metig_0506</name>
</gene>
<protein>
    <submittedName>
        <fullName evidence="2">Uncharacterized protein</fullName>
    </submittedName>
</protein>
<sequence length="109" mass="12865">MMNENENFEGFEDISFEEEDIKIPDFGDDEPTEKPENTQPERKPETTPVQEEKLINFDELYKKIMIRIGERLKIIHNITYQDRIKILTVEILNDLELLNELIKAKLGGE</sequence>
<feature type="compositionally biased region" description="Basic and acidic residues" evidence="1">
    <location>
        <begin position="32"/>
        <end position="49"/>
    </location>
</feature>
<proteinExistence type="predicted"/>
<name>F6BBQ3_METIK</name>
<dbReference type="KEGG" id="mig:Metig_0506"/>
<dbReference type="HOGENOM" id="CLU_2140236_0_0_2"/>
<keyword evidence="3" id="KW-1185">Reference proteome</keyword>
<organism evidence="3">
    <name type="scientific">Methanotorris igneus (strain DSM 5666 / JCM 11834 / Kol 5)</name>
    <dbReference type="NCBI Taxonomy" id="880724"/>
    <lineage>
        <taxon>Archaea</taxon>
        <taxon>Methanobacteriati</taxon>
        <taxon>Methanobacteriota</taxon>
        <taxon>Methanomada group</taxon>
        <taxon>Methanococci</taxon>
        <taxon>Methanococcales</taxon>
        <taxon>Methanocaldococcaceae</taxon>
        <taxon>Methanotorris</taxon>
    </lineage>
</organism>
<dbReference type="AlphaFoldDB" id="F6BBQ3"/>
<feature type="compositionally biased region" description="Acidic residues" evidence="1">
    <location>
        <begin position="1"/>
        <end position="31"/>
    </location>
</feature>